<dbReference type="Proteomes" id="UP000270036">
    <property type="component" value="Chromosome"/>
</dbReference>
<reference evidence="2 4" key="2">
    <citation type="submission" date="2018-12" db="EMBL/GenBank/DDBJ databases">
        <authorList>
            <consortium name="Pathogen Informatics"/>
        </authorList>
    </citation>
    <scope>NUCLEOTIDE SEQUENCE [LARGE SCALE GENOMIC DNA]</scope>
    <source>
        <strain evidence="2 4">NCTC13489</strain>
    </source>
</reference>
<evidence type="ECO:0000313" key="1">
    <source>
        <dbReference type="EMBL" id="KEY19926.1"/>
    </source>
</evidence>
<dbReference type="InterPro" id="IPR036249">
    <property type="entry name" value="Thioredoxin-like_sf"/>
</dbReference>
<gene>
    <name evidence="1" type="ORF">HY04_01505</name>
    <name evidence="2" type="ORF">NCTC13489_00325</name>
</gene>
<dbReference type="RefSeq" id="WP_034716434.1">
    <property type="nucleotide sequence ID" value="NZ_FOIX01000002.1"/>
</dbReference>
<dbReference type="EMBL" id="LR134441">
    <property type="protein sequence ID" value="VEH96072.1"/>
    <property type="molecule type" value="Genomic_DNA"/>
</dbReference>
<dbReference type="EMBL" id="JPEP01000001">
    <property type="protein sequence ID" value="KEY19926.1"/>
    <property type="molecule type" value="Genomic_DNA"/>
</dbReference>
<dbReference type="KEGG" id="cant:NCTC13489_00325"/>
<evidence type="ECO:0000313" key="4">
    <source>
        <dbReference type="Proteomes" id="UP000270036"/>
    </source>
</evidence>
<dbReference type="AlphaFoldDB" id="A0A448NMY5"/>
<organism evidence="2 4">
    <name type="scientific">Kaistella antarctica</name>
    <dbReference type="NCBI Taxonomy" id="266748"/>
    <lineage>
        <taxon>Bacteria</taxon>
        <taxon>Pseudomonadati</taxon>
        <taxon>Bacteroidota</taxon>
        <taxon>Flavobacteriia</taxon>
        <taxon>Flavobacteriales</taxon>
        <taxon>Weeksellaceae</taxon>
        <taxon>Chryseobacterium group</taxon>
        <taxon>Kaistella</taxon>
    </lineage>
</organism>
<proteinExistence type="predicted"/>
<evidence type="ECO:0000313" key="2">
    <source>
        <dbReference type="EMBL" id="VEH96072.1"/>
    </source>
</evidence>
<reference evidence="1 3" key="1">
    <citation type="submission" date="2014-07" db="EMBL/GenBank/DDBJ databases">
        <authorList>
            <person name="Pisani N.G."/>
            <person name="Newman J.D."/>
        </authorList>
    </citation>
    <scope>NUCLEOTIDE SEQUENCE [LARGE SCALE GENOMIC DNA]</scope>
    <source>
        <strain evidence="1 3">LMG 24720</strain>
    </source>
</reference>
<name>A0A448NMY5_9FLAO</name>
<dbReference type="Gene3D" id="3.40.30.10">
    <property type="entry name" value="Glutaredoxin"/>
    <property type="match status" value="1"/>
</dbReference>
<dbReference type="OrthoDB" id="6398367at2"/>
<accession>A0A448NMY5</accession>
<dbReference type="SUPFAM" id="SSF52833">
    <property type="entry name" value="Thioredoxin-like"/>
    <property type="match status" value="1"/>
</dbReference>
<dbReference type="Proteomes" id="UP000028349">
    <property type="component" value="Unassembled WGS sequence"/>
</dbReference>
<evidence type="ECO:0000313" key="3">
    <source>
        <dbReference type="Proteomes" id="UP000028349"/>
    </source>
</evidence>
<protein>
    <submittedName>
        <fullName evidence="1">Thioredoxin</fullName>
    </submittedName>
</protein>
<dbReference type="STRING" id="266748.HY04_01505"/>
<sequence>MKNLTKIILTASTLLFTLQSCQSQKIVINREVETTNDGKMLLGHQTKNQLLQEPYSEWYLKEHDEYALDQKTITELKKLKLSSYNITMVMGTWCEDSHREVPRFFKILEELKYPDAKLKMIAVNRKKEAPNGEEGPLNIQRVPTIIVEKYGKEIGRIIESPSTGYLERDLLQILKKDTSSLKDLIK</sequence>
<keyword evidence="3" id="KW-1185">Reference proteome</keyword>
<dbReference type="PROSITE" id="PS51257">
    <property type="entry name" value="PROKAR_LIPOPROTEIN"/>
    <property type="match status" value="1"/>
</dbReference>